<evidence type="ECO:0000313" key="2">
    <source>
        <dbReference type="Proteomes" id="UP000326179"/>
    </source>
</evidence>
<dbReference type="EMBL" id="CP045643">
    <property type="protein sequence ID" value="QFZ72927.1"/>
    <property type="molecule type" value="Genomic_DNA"/>
</dbReference>
<proteinExistence type="predicted"/>
<sequence length="175" mass="19293">MASLDLRSLSELLAAHTPTISELGRGQWLGVVELMMMRLTDECGSLSAESWATCSLALTYALEAAVASGSIDETESIIRRLNLSAALLQRIPSNSVVDILNPNHLIDLLFQELQMSVEEARERAIHWRALGIVQIRLLRTVKNLVSPALSLARVASREEVDGRLKAWEEVVPLLP</sequence>
<dbReference type="AlphaFoldDB" id="A0A5Q0L8N4"/>
<protein>
    <submittedName>
        <fullName evidence="1">Uncharacterized protein</fullName>
    </submittedName>
</protein>
<gene>
    <name evidence="1" type="ORF">GFH48_06300</name>
</gene>
<dbReference type="RefSeq" id="WP_153287293.1">
    <property type="nucleotide sequence ID" value="NZ_CP045643.1"/>
</dbReference>
<evidence type="ECO:0000313" key="1">
    <source>
        <dbReference type="EMBL" id="QFZ72927.1"/>
    </source>
</evidence>
<name>A0A5Q0L8N4_9ACTN</name>
<dbReference type="Proteomes" id="UP000326179">
    <property type="component" value="Chromosome"/>
</dbReference>
<organism evidence="1 2">
    <name type="scientific">Streptomyces fagopyri</name>
    <dbReference type="NCBI Taxonomy" id="2662397"/>
    <lineage>
        <taxon>Bacteria</taxon>
        <taxon>Bacillati</taxon>
        <taxon>Actinomycetota</taxon>
        <taxon>Actinomycetes</taxon>
        <taxon>Kitasatosporales</taxon>
        <taxon>Streptomycetaceae</taxon>
        <taxon>Streptomyces</taxon>
    </lineage>
</organism>
<reference evidence="1 2" key="1">
    <citation type="submission" date="2019-10" db="EMBL/GenBank/DDBJ databases">
        <title>A novel species.</title>
        <authorList>
            <person name="Gao J."/>
        </authorList>
    </citation>
    <scope>NUCLEOTIDE SEQUENCE [LARGE SCALE GENOMIC DNA]</scope>
    <source>
        <strain evidence="1 2">QMT-28</strain>
    </source>
</reference>
<dbReference type="KEGG" id="sfy:GFH48_06300"/>
<accession>A0A5Q0L8N4</accession>
<keyword evidence="2" id="KW-1185">Reference proteome</keyword>